<evidence type="ECO:0000256" key="4">
    <source>
        <dbReference type="ARBA" id="ARBA00022729"/>
    </source>
</evidence>
<keyword evidence="8" id="KW-1185">Reference proteome</keyword>
<accession>A0A6P6X283</accession>
<keyword evidence="5" id="KW-0325">Glycoprotein</keyword>
<dbReference type="InterPro" id="IPR008979">
    <property type="entry name" value="Galactose-bd-like_sf"/>
</dbReference>
<keyword evidence="4 6" id="KW-0732">Signal</keyword>
<gene>
    <name evidence="9" type="primary">LOC113738652</name>
</gene>
<dbReference type="Gene3D" id="2.60.120.260">
    <property type="entry name" value="Galactose-binding domain-like"/>
    <property type="match status" value="2"/>
</dbReference>
<dbReference type="InterPro" id="IPR006946">
    <property type="entry name" value="DGR2-like_dom"/>
</dbReference>
<feature type="chain" id="PRO_5028364784" evidence="6">
    <location>
        <begin position="21"/>
        <end position="368"/>
    </location>
</feature>
<evidence type="ECO:0000256" key="3">
    <source>
        <dbReference type="ARBA" id="ARBA00022525"/>
    </source>
</evidence>
<dbReference type="InterPro" id="IPR052437">
    <property type="entry name" value="Pectin_Meth_Modulator"/>
</dbReference>
<evidence type="ECO:0000313" key="9">
    <source>
        <dbReference type="RefSeq" id="XP_027121694.1"/>
    </source>
</evidence>
<dbReference type="OrthoDB" id="2121543at2759"/>
<dbReference type="PANTHER" id="PTHR31265">
    <property type="entry name" value="OS02G0527500 PROTEIN-RELATED"/>
    <property type="match status" value="1"/>
</dbReference>
<dbReference type="AlphaFoldDB" id="A0A6P6X283"/>
<feature type="domain" description="DUF642" evidence="7">
    <location>
        <begin position="196"/>
        <end position="361"/>
    </location>
</feature>
<reference evidence="8" key="1">
    <citation type="journal article" date="2025" name="Foods">
        <title>Unveiling the Microbial Signatures of Arabica Coffee Cherries: Insights into Ripeness Specific Diversity, Functional Traits, and Implications for Quality and Safety.</title>
        <authorList>
            <consortium name="RefSeq"/>
            <person name="Tenea G.N."/>
            <person name="Cifuentes V."/>
            <person name="Reyes P."/>
            <person name="Cevallos-Vallejos M."/>
        </authorList>
    </citation>
    <scope>NUCLEOTIDE SEQUENCE [LARGE SCALE GENOMIC DNA]</scope>
</reference>
<dbReference type="Pfam" id="PF04862">
    <property type="entry name" value="DUF642"/>
    <property type="match status" value="2"/>
</dbReference>
<reference evidence="9" key="2">
    <citation type="submission" date="2025-08" db="UniProtKB">
        <authorList>
            <consortium name="RefSeq"/>
        </authorList>
    </citation>
    <scope>IDENTIFICATION</scope>
    <source>
        <tissue evidence="9">Leaves</tissue>
    </source>
</reference>
<feature type="signal peptide" evidence="6">
    <location>
        <begin position="1"/>
        <end position="20"/>
    </location>
</feature>
<dbReference type="RefSeq" id="XP_027121694.1">
    <property type="nucleotide sequence ID" value="XM_027265893.2"/>
</dbReference>
<sequence>MKSVNVVLVLLCAILPVALSFIDGLVPNGDFEEGPKPWQMHGTEVVDPHSVPHWELSGFVEYIKSGQKQGDMILPVPKGHFALRLGNEASIKTKVQVAKGLFYSLSFGAARTCAQQEQLNLSVSPNSEPKDWGMLPMQTMYSTEGWDSFSWGFLAESNEVEVIFHHPQTQEDRACGPIIDLVALKSFTLPKKSRDILQNGNFEEGPYVLPNTSWGILIPPNVEDDHSPLVGWMVESLKAVRYIDSDHFAVPEGKRAVELVAGRESAVAQVVKTVPGKDYDLEFYVGDAKNMCEGSMLVEVNASNSTFYVPYESKGKGGSKLALLRFKAETGRTRIRFLSSYYHMKSDFSGSLCGPVVDGVRLVRVPHA</sequence>
<evidence type="ECO:0000313" key="8">
    <source>
        <dbReference type="Proteomes" id="UP001652660"/>
    </source>
</evidence>
<evidence type="ECO:0000256" key="1">
    <source>
        <dbReference type="ARBA" id="ARBA00004191"/>
    </source>
</evidence>
<keyword evidence="3" id="KW-0964">Secreted</keyword>
<evidence type="ECO:0000259" key="7">
    <source>
        <dbReference type="Pfam" id="PF04862"/>
    </source>
</evidence>
<evidence type="ECO:0000256" key="5">
    <source>
        <dbReference type="ARBA" id="ARBA00023180"/>
    </source>
</evidence>
<organism evidence="8 9">
    <name type="scientific">Coffea arabica</name>
    <name type="common">Arabian coffee</name>
    <dbReference type="NCBI Taxonomy" id="13443"/>
    <lineage>
        <taxon>Eukaryota</taxon>
        <taxon>Viridiplantae</taxon>
        <taxon>Streptophyta</taxon>
        <taxon>Embryophyta</taxon>
        <taxon>Tracheophyta</taxon>
        <taxon>Spermatophyta</taxon>
        <taxon>Magnoliopsida</taxon>
        <taxon>eudicotyledons</taxon>
        <taxon>Gunneridae</taxon>
        <taxon>Pentapetalae</taxon>
        <taxon>asterids</taxon>
        <taxon>lamiids</taxon>
        <taxon>Gentianales</taxon>
        <taxon>Rubiaceae</taxon>
        <taxon>Ixoroideae</taxon>
        <taxon>Gardenieae complex</taxon>
        <taxon>Bertiereae - Coffeeae clade</taxon>
        <taxon>Coffeeae</taxon>
        <taxon>Coffea</taxon>
    </lineage>
</organism>
<name>A0A6P6X283_COFAR</name>
<dbReference type="Proteomes" id="UP001652660">
    <property type="component" value="Chromosome 4c"/>
</dbReference>
<comment type="subcellular location">
    <subcellularLocation>
        <location evidence="1">Secreted</location>
        <location evidence="1">Cell wall</location>
    </subcellularLocation>
</comment>
<dbReference type="FunFam" id="2.60.120.260:FF:000031">
    <property type="entry name" value="DUF642 family protein"/>
    <property type="match status" value="1"/>
</dbReference>
<dbReference type="PANTHER" id="PTHR31265:SF61">
    <property type="entry name" value="PROTEIN DUF642 L-GALACTONO-1,4-LACTONE-RESPONSIVE GENE 1"/>
    <property type="match status" value="1"/>
</dbReference>
<feature type="domain" description="DUF642" evidence="7">
    <location>
        <begin position="24"/>
        <end position="185"/>
    </location>
</feature>
<keyword evidence="2" id="KW-0134">Cell wall</keyword>
<dbReference type="SUPFAM" id="SSF49785">
    <property type="entry name" value="Galactose-binding domain-like"/>
    <property type="match status" value="1"/>
</dbReference>
<protein>
    <submittedName>
        <fullName evidence="9">BIIDXI-like protein At5g11420</fullName>
    </submittedName>
</protein>
<evidence type="ECO:0000256" key="6">
    <source>
        <dbReference type="SAM" id="SignalP"/>
    </source>
</evidence>
<proteinExistence type="predicted"/>
<dbReference type="GeneID" id="113738652"/>
<evidence type="ECO:0000256" key="2">
    <source>
        <dbReference type="ARBA" id="ARBA00022512"/>
    </source>
</evidence>